<feature type="region of interest" description="Disordered" evidence="1">
    <location>
        <begin position="120"/>
        <end position="139"/>
    </location>
</feature>
<dbReference type="GeneID" id="64661762"/>
<gene>
    <name evidence="2" type="ORF">F5891DRAFT_1191499</name>
</gene>
<reference evidence="2" key="1">
    <citation type="journal article" date="2020" name="New Phytol.">
        <title>Comparative genomics reveals dynamic genome evolution in host specialist ectomycorrhizal fungi.</title>
        <authorList>
            <person name="Lofgren L.A."/>
            <person name="Nguyen N.H."/>
            <person name="Vilgalys R."/>
            <person name="Ruytinx J."/>
            <person name="Liao H.L."/>
            <person name="Branco S."/>
            <person name="Kuo A."/>
            <person name="LaButti K."/>
            <person name="Lipzen A."/>
            <person name="Andreopoulos W."/>
            <person name="Pangilinan J."/>
            <person name="Riley R."/>
            <person name="Hundley H."/>
            <person name="Na H."/>
            <person name="Barry K."/>
            <person name="Grigoriev I.V."/>
            <person name="Stajich J.E."/>
            <person name="Kennedy P.G."/>
        </authorList>
    </citation>
    <scope>NUCLEOTIDE SEQUENCE</scope>
    <source>
        <strain evidence="2">FC203</strain>
    </source>
</reference>
<dbReference type="EMBL" id="JABBWK010000043">
    <property type="protein sequence ID" value="KAG1897872.1"/>
    <property type="molecule type" value="Genomic_DNA"/>
</dbReference>
<evidence type="ECO:0000313" key="3">
    <source>
        <dbReference type="Proteomes" id="UP001195769"/>
    </source>
</evidence>
<dbReference type="RefSeq" id="XP_041223448.1">
    <property type="nucleotide sequence ID" value="XM_041367464.1"/>
</dbReference>
<protein>
    <submittedName>
        <fullName evidence="2">Uncharacterized protein</fullName>
    </submittedName>
</protein>
<dbReference type="Proteomes" id="UP001195769">
    <property type="component" value="Unassembled WGS sequence"/>
</dbReference>
<evidence type="ECO:0000256" key="1">
    <source>
        <dbReference type="SAM" id="MobiDB-lite"/>
    </source>
</evidence>
<keyword evidence="3" id="KW-1185">Reference proteome</keyword>
<dbReference type="AlphaFoldDB" id="A0AAD4E200"/>
<organism evidence="2 3">
    <name type="scientific">Suillus fuscotomentosus</name>
    <dbReference type="NCBI Taxonomy" id="1912939"/>
    <lineage>
        <taxon>Eukaryota</taxon>
        <taxon>Fungi</taxon>
        <taxon>Dikarya</taxon>
        <taxon>Basidiomycota</taxon>
        <taxon>Agaricomycotina</taxon>
        <taxon>Agaricomycetes</taxon>
        <taxon>Agaricomycetidae</taxon>
        <taxon>Boletales</taxon>
        <taxon>Suillineae</taxon>
        <taxon>Suillaceae</taxon>
        <taxon>Suillus</taxon>
    </lineage>
</organism>
<sequence>MTAVPSDTSICILPLPNIKFQGGTIDYQYVLSQHGAFDIGQDTHDGFVPQNIPQGLAHFPTDLNPTRFEPSMSQDQSSSSALGAYCPNDPDSLYSEDYIATLGQKRPSYRKVSHPYKGVPFVRSDTPPPSALSQSTRKTSTLQVESAVIDRVKEDASRFLNLSLSRTLWQWRG</sequence>
<accession>A0AAD4E200</accession>
<evidence type="ECO:0000313" key="2">
    <source>
        <dbReference type="EMBL" id="KAG1897872.1"/>
    </source>
</evidence>
<comment type="caution">
    <text evidence="2">The sequence shown here is derived from an EMBL/GenBank/DDBJ whole genome shotgun (WGS) entry which is preliminary data.</text>
</comment>
<name>A0AAD4E200_9AGAM</name>
<proteinExistence type="predicted"/>